<evidence type="ECO:0000313" key="3">
    <source>
        <dbReference type="Proteomes" id="UP000236621"/>
    </source>
</evidence>
<dbReference type="PANTHER" id="PTHR38848:SF3">
    <property type="entry name" value="G-PROTEIN COUPLED RECEPTORS FAMILY 3 PROFILE DOMAIN-CONTAINING PROTEIN"/>
    <property type="match status" value="1"/>
</dbReference>
<keyword evidence="1" id="KW-0812">Transmembrane</keyword>
<proteinExistence type="predicted"/>
<feature type="transmembrane region" description="Helical" evidence="1">
    <location>
        <begin position="149"/>
        <end position="171"/>
    </location>
</feature>
<dbReference type="EMBL" id="NRSZ01000094">
    <property type="protein sequence ID" value="PNY29557.1"/>
    <property type="molecule type" value="Genomic_DNA"/>
</dbReference>
<feature type="transmembrane region" description="Helical" evidence="1">
    <location>
        <begin position="191"/>
        <end position="210"/>
    </location>
</feature>
<dbReference type="Proteomes" id="UP000236621">
    <property type="component" value="Unassembled WGS sequence"/>
</dbReference>
<reference evidence="2 3" key="1">
    <citation type="submission" date="2017-08" db="EMBL/GenBank/DDBJ databases">
        <title>Harnessing the power of phylogenomics to disentangle the directionality and signatures of interkingdom host jumping in the parasitic fungal genus Tolypocladium.</title>
        <authorList>
            <person name="Quandt C.A."/>
            <person name="Patterson W."/>
            <person name="Spatafora J.W."/>
        </authorList>
    </citation>
    <scope>NUCLEOTIDE SEQUENCE [LARGE SCALE GENOMIC DNA]</scope>
    <source>
        <strain evidence="2 3">CBS 113982</strain>
    </source>
</reference>
<organism evidence="2 3">
    <name type="scientific">Tolypocladium capitatum</name>
    <dbReference type="NCBI Taxonomy" id="45235"/>
    <lineage>
        <taxon>Eukaryota</taxon>
        <taxon>Fungi</taxon>
        <taxon>Dikarya</taxon>
        <taxon>Ascomycota</taxon>
        <taxon>Pezizomycotina</taxon>
        <taxon>Sordariomycetes</taxon>
        <taxon>Hypocreomycetidae</taxon>
        <taxon>Hypocreales</taxon>
        <taxon>Ophiocordycipitaceae</taxon>
        <taxon>Tolypocladium</taxon>
    </lineage>
</organism>
<comment type="caution">
    <text evidence="2">The sequence shown here is derived from an EMBL/GenBank/DDBJ whole genome shotgun (WGS) entry which is preliminary data.</text>
</comment>
<protein>
    <submittedName>
        <fullName evidence="2">Uncharacterized protein</fullName>
    </submittedName>
</protein>
<gene>
    <name evidence="2" type="ORF">TCAP_00527</name>
</gene>
<dbReference type="STRING" id="45235.A0A2K3QPW0"/>
<name>A0A2K3QPW0_9HYPO</name>
<feature type="transmembrane region" description="Helical" evidence="1">
    <location>
        <begin position="66"/>
        <end position="88"/>
    </location>
</feature>
<dbReference type="PANTHER" id="PTHR38848">
    <property type="entry name" value="G-PROTEIN COUPLED RECEPTORS FAMILY 3 PROFILE DOMAIN-CONTAINING PROTEIN"/>
    <property type="match status" value="1"/>
</dbReference>
<keyword evidence="3" id="KW-1185">Reference proteome</keyword>
<evidence type="ECO:0000313" key="2">
    <source>
        <dbReference type="EMBL" id="PNY29557.1"/>
    </source>
</evidence>
<keyword evidence="1" id="KW-1133">Transmembrane helix</keyword>
<dbReference type="OrthoDB" id="3210850at2759"/>
<dbReference type="AlphaFoldDB" id="A0A2K3QPW0"/>
<accession>A0A2K3QPW0</accession>
<keyword evidence="1" id="KW-0472">Membrane</keyword>
<feature type="transmembrane region" description="Helical" evidence="1">
    <location>
        <begin position="108"/>
        <end position="129"/>
    </location>
</feature>
<evidence type="ECO:0000256" key="1">
    <source>
        <dbReference type="SAM" id="Phobius"/>
    </source>
</evidence>
<sequence length="230" mass="25852">MSMVLSLVATTVLTLFLTQRVLAIRAWSRLPLVVWLVFAIYTDSYVFVFATAMLQHSFGINSGMGTCEGAILLCLVCYVSTKLIYIFLVEKAHIIRGTPKRRIRSKLYLFNSFGMLGVFTIVVLLNFMFRIAKINNGICVIGMKSFAMIPLISFDAGVNVYLTIMFIIPLRNLYSFRNMPRSPANVRLRNIALRTFCGAVFTLISSIVYVKPRPCCGRRVLTSRAGTCLC</sequence>
<feature type="transmembrane region" description="Helical" evidence="1">
    <location>
        <begin position="33"/>
        <end position="54"/>
    </location>
</feature>